<feature type="domain" description="Glycosyltransferase subfamily 4-like N-terminal" evidence="2">
    <location>
        <begin position="16"/>
        <end position="150"/>
    </location>
</feature>
<gene>
    <name evidence="3" type="ORF">LCGC14_2106250</name>
</gene>
<dbReference type="Pfam" id="PF13439">
    <property type="entry name" value="Glyco_transf_4"/>
    <property type="match status" value="1"/>
</dbReference>
<dbReference type="Gene3D" id="3.40.50.2000">
    <property type="entry name" value="Glycogen Phosphorylase B"/>
    <property type="match status" value="1"/>
</dbReference>
<protein>
    <recommendedName>
        <fullName evidence="2">Glycosyltransferase subfamily 4-like N-terminal domain-containing protein</fullName>
    </recommendedName>
</protein>
<dbReference type="AlphaFoldDB" id="A0A0F9E8P3"/>
<feature type="region of interest" description="Disordered" evidence="1">
    <location>
        <begin position="172"/>
        <end position="209"/>
    </location>
</feature>
<dbReference type="InterPro" id="IPR028098">
    <property type="entry name" value="Glyco_trans_4-like_N"/>
</dbReference>
<comment type="caution">
    <text evidence="3">The sequence shown here is derived from an EMBL/GenBank/DDBJ whole genome shotgun (WGS) entry which is preliminary data.</text>
</comment>
<dbReference type="EMBL" id="LAZR01025938">
    <property type="protein sequence ID" value="KKL70304.1"/>
    <property type="molecule type" value="Genomic_DNA"/>
</dbReference>
<proteinExistence type="predicted"/>
<feature type="compositionally biased region" description="Basic and acidic residues" evidence="1">
    <location>
        <begin position="189"/>
        <end position="209"/>
    </location>
</feature>
<name>A0A0F9E8P3_9ZZZZ</name>
<organism evidence="3">
    <name type="scientific">marine sediment metagenome</name>
    <dbReference type="NCBI Taxonomy" id="412755"/>
    <lineage>
        <taxon>unclassified sequences</taxon>
        <taxon>metagenomes</taxon>
        <taxon>ecological metagenomes</taxon>
    </lineage>
</organism>
<dbReference type="SUPFAM" id="SSF53756">
    <property type="entry name" value="UDP-Glycosyltransferase/glycogen phosphorylase"/>
    <property type="match status" value="1"/>
</dbReference>
<evidence type="ECO:0000313" key="3">
    <source>
        <dbReference type="EMBL" id="KKL70304.1"/>
    </source>
</evidence>
<reference evidence="3" key="1">
    <citation type="journal article" date="2015" name="Nature">
        <title>Complex archaea that bridge the gap between prokaryotes and eukaryotes.</title>
        <authorList>
            <person name="Spang A."/>
            <person name="Saw J.H."/>
            <person name="Jorgensen S.L."/>
            <person name="Zaremba-Niedzwiedzka K."/>
            <person name="Martijn J."/>
            <person name="Lind A.E."/>
            <person name="van Eijk R."/>
            <person name="Schleper C."/>
            <person name="Guy L."/>
            <person name="Ettema T.J."/>
        </authorList>
    </citation>
    <scope>NUCLEOTIDE SEQUENCE</scope>
</reference>
<evidence type="ECO:0000259" key="2">
    <source>
        <dbReference type="Pfam" id="PF13439"/>
    </source>
</evidence>
<accession>A0A0F9E8P3</accession>
<evidence type="ECO:0000256" key="1">
    <source>
        <dbReference type="SAM" id="MobiDB-lite"/>
    </source>
</evidence>
<sequence>MKIFLNILHLEASPGWGGQEMRILKESQGMTKLGHRVIIGVEKKGGLIKQSKNSGFLTYEIRFKKLFWFISFFKLLYIMKKHKIDILNTHSSSDAWLGGLVAKLLNIPIIRTRHLSTAIKKGLNSKLLYGYLADFVVTTCQDAADIIIKQANKDPKSFTRKEVRDLKEDFDKRQEICPDAQIPGNQLPKEVRERLKQARKERAANTRRN</sequence>